<dbReference type="Proteomes" id="UP000324748">
    <property type="component" value="Unassembled WGS sequence"/>
</dbReference>
<proteinExistence type="predicted"/>
<dbReference type="EMBL" id="VSWC01000131">
    <property type="protein sequence ID" value="KAA1081087.1"/>
    <property type="molecule type" value="Genomic_DNA"/>
</dbReference>
<keyword evidence="1" id="KW-0812">Transmembrane</keyword>
<name>A0A5B0MW90_PUCGR</name>
<organism evidence="2 3">
    <name type="scientific">Puccinia graminis f. sp. tritici</name>
    <dbReference type="NCBI Taxonomy" id="56615"/>
    <lineage>
        <taxon>Eukaryota</taxon>
        <taxon>Fungi</taxon>
        <taxon>Dikarya</taxon>
        <taxon>Basidiomycota</taxon>
        <taxon>Pucciniomycotina</taxon>
        <taxon>Pucciniomycetes</taxon>
        <taxon>Pucciniales</taxon>
        <taxon>Pucciniaceae</taxon>
        <taxon>Puccinia</taxon>
    </lineage>
</organism>
<keyword evidence="1" id="KW-0472">Membrane</keyword>
<accession>A0A5B0MW90</accession>
<keyword evidence="1" id="KW-1133">Transmembrane helix</keyword>
<evidence type="ECO:0000256" key="1">
    <source>
        <dbReference type="SAM" id="Phobius"/>
    </source>
</evidence>
<protein>
    <submittedName>
        <fullName evidence="2">Uncharacterized protein</fullName>
    </submittedName>
</protein>
<evidence type="ECO:0000313" key="2">
    <source>
        <dbReference type="EMBL" id="KAA1081087.1"/>
    </source>
</evidence>
<gene>
    <name evidence="2" type="ORF">PGT21_029092</name>
</gene>
<comment type="caution">
    <text evidence="2">The sequence shown here is derived from an EMBL/GenBank/DDBJ whole genome shotgun (WGS) entry which is preliminary data.</text>
</comment>
<sequence length="103" mass="11254">MGKSTSQNVKHIIHKALLLLVMLINIHISLAGLKNTGTQSTHDCLECTSILSEKENQCPVCELQGCPGRPNCLKPNPPPKKQGKIQGNQTAVKHLTHQVNDLK</sequence>
<dbReference type="AlphaFoldDB" id="A0A5B0MW90"/>
<keyword evidence="3" id="KW-1185">Reference proteome</keyword>
<evidence type="ECO:0000313" key="3">
    <source>
        <dbReference type="Proteomes" id="UP000324748"/>
    </source>
</evidence>
<reference evidence="2 3" key="1">
    <citation type="submission" date="2019-05" db="EMBL/GenBank/DDBJ databases">
        <title>Emergence of the Ug99 lineage of the wheat stem rust pathogen through somatic hybridization.</title>
        <authorList>
            <person name="Li F."/>
            <person name="Upadhyaya N.M."/>
            <person name="Sperschneider J."/>
            <person name="Matny O."/>
            <person name="Nguyen-Phuc H."/>
            <person name="Mago R."/>
            <person name="Raley C."/>
            <person name="Miller M.E."/>
            <person name="Silverstein K.A.T."/>
            <person name="Henningsen E."/>
            <person name="Hirsch C.D."/>
            <person name="Visser B."/>
            <person name="Pretorius Z.A."/>
            <person name="Steffenson B.J."/>
            <person name="Schwessinger B."/>
            <person name="Dodds P.N."/>
            <person name="Figueroa M."/>
        </authorList>
    </citation>
    <scope>NUCLEOTIDE SEQUENCE [LARGE SCALE GENOMIC DNA]</scope>
    <source>
        <strain evidence="2">21-0</strain>
    </source>
</reference>
<feature type="transmembrane region" description="Helical" evidence="1">
    <location>
        <begin position="12"/>
        <end position="33"/>
    </location>
</feature>